<comment type="similarity">
    <text evidence="1 4 6">Belongs to the aldehyde dehydrogenase family.</text>
</comment>
<evidence type="ECO:0000313" key="8">
    <source>
        <dbReference type="EMBL" id="GMG88406.1"/>
    </source>
</evidence>
<comment type="caution">
    <text evidence="8">The sequence shown here is derived from an EMBL/GenBank/DDBJ whole genome shotgun (WGS) entry which is preliminary data.</text>
</comment>
<dbReference type="EMBL" id="BSYJ01000006">
    <property type="protein sequence ID" value="GMG88406.1"/>
    <property type="molecule type" value="Genomic_DNA"/>
</dbReference>
<dbReference type="InterPro" id="IPR016161">
    <property type="entry name" value="Ald_DH/histidinol_DH"/>
</dbReference>
<dbReference type="CDD" id="cd07133">
    <property type="entry name" value="ALDH_CALDH_CalB"/>
    <property type="match status" value="1"/>
</dbReference>
<organism evidence="8 9">
    <name type="scientific">Biformimicrobium ophioploci</name>
    <dbReference type="NCBI Taxonomy" id="3036711"/>
    <lineage>
        <taxon>Bacteria</taxon>
        <taxon>Pseudomonadati</taxon>
        <taxon>Pseudomonadota</taxon>
        <taxon>Gammaproteobacteria</taxon>
        <taxon>Cellvibrionales</taxon>
        <taxon>Microbulbiferaceae</taxon>
        <taxon>Biformimicrobium</taxon>
    </lineage>
</organism>
<evidence type="ECO:0000256" key="6">
    <source>
        <dbReference type="RuleBase" id="RU003345"/>
    </source>
</evidence>
<gene>
    <name evidence="8" type="ORF">MNKW57_27270</name>
</gene>
<evidence type="ECO:0000256" key="1">
    <source>
        <dbReference type="ARBA" id="ARBA00009986"/>
    </source>
</evidence>
<dbReference type="InterPro" id="IPR016163">
    <property type="entry name" value="Ald_DH_C"/>
</dbReference>
<feature type="active site" evidence="5">
    <location>
        <position position="224"/>
    </location>
</feature>
<dbReference type="InterPro" id="IPR012394">
    <property type="entry name" value="Aldehyde_DH_NAD(P)"/>
</dbReference>
<keyword evidence="9" id="KW-1185">Reference proteome</keyword>
<dbReference type="Gene3D" id="3.40.605.10">
    <property type="entry name" value="Aldehyde Dehydrogenase, Chain A, domain 1"/>
    <property type="match status" value="1"/>
</dbReference>
<evidence type="ECO:0000256" key="5">
    <source>
        <dbReference type="PROSITE-ProRule" id="PRU10007"/>
    </source>
</evidence>
<evidence type="ECO:0000256" key="3">
    <source>
        <dbReference type="ARBA" id="ARBA00023027"/>
    </source>
</evidence>
<dbReference type="Proteomes" id="UP001224392">
    <property type="component" value="Unassembled WGS sequence"/>
</dbReference>
<name>A0ABQ6M226_9GAMM</name>
<dbReference type="InterPro" id="IPR015590">
    <property type="entry name" value="Aldehyde_DH_dom"/>
</dbReference>
<keyword evidence="2 4" id="KW-0560">Oxidoreductase</keyword>
<feature type="domain" description="Aldehyde dehydrogenase" evidence="7">
    <location>
        <begin position="19"/>
        <end position="451"/>
    </location>
</feature>
<evidence type="ECO:0000256" key="4">
    <source>
        <dbReference type="PIRNR" id="PIRNR036492"/>
    </source>
</evidence>
<keyword evidence="3" id="KW-0520">NAD</keyword>
<sequence length="483" mass="52603">MNAINQPEADIASALGSILNAQKAAATSEGAVNAATRIDRIERAIQQLRKYQEQLADAMSSDFGHRSCQSSKLMDVAAGIAPLVHAKKHVKKWMRPEKRKTLFPLNLFGARSRVEYQPLGSVGIISPWNFPVNLAFAPLAQVLAAGNRAMIKPSEFTPATSELMREIIAEAFDPTEISVVTGGPEVGQAFSALPFEHLIFTGATSIARHVMAAAAKNLVPVTLELGGKSPVIIGDTADVGLACDRIMWGKITNAGQICLAPDYCFVPEAKLEAYVEGFKASVAKMLPSLLRNPDYTSVINERHYQRLQGYLTDAADKGATLVEINPANEVFSSQRHFKIPPTLILDATDDMLVMQEEIFGPLMPVRTYKHLDAAIEYINSKPRPLGLYYFGNSNTEERDILDKTVSGGVTINDVLMHVAQEDLPFGGVGPSGMGAYHGFEGFKTFSHAKSIYTQTRMDVAAMTGMSPPFNEKTEKTIQQMLKG</sequence>
<dbReference type="InterPro" id="IPR016162">
    <property type="entry name" value="Ald_DH_N"/>
</dbReference>
<evidence type="ECO:0000259" key="7">
    <source>
        <dbReference type="Pfam" id="PF00171"/>
    </source>
</evidence>
<proteinExistence type="inferred from homology"/>
<accession>A0ABQ6M226</accession>
<dbReference type="PIRSF" id="PIRSF036492">
    <property type="entry name" value="ALDH"/>
    <property type="match status" value="1"/>
</dbReference>
<dbReference type="RefSeq" id="WP_285765019.1">
    <property type="nucleotide sequence ID" value="NZ_BSYJ01000006.1"/>
</dbReference>
<reference evidence="8 9" key="1">
    <citation type="submission" date="2023-04" db="EMBL/GenBank/DDBJ databases">
        <title>Marinobulbifer ophiurae gen. nov., sp. Nov., isolate from tissue of brittle star Ophioplocus japonicus.</title>
        <authorList>
            <person name="Kawano K."/>
            <person name="Sawayama S."/>
            <person name="Nakagawa S."/>
        </authorList>
    </citation>
    <scope>NUCLEOTIDE SEQUENCE [LARGE SCALE GENOMIC DNA]</scope>
    <source>
        <strain evidence="8 9">NKW57</strain>
    </source>
</reference>
<dbReference type="Pfam" id="PF00171">
    <property type="entry name" value="Aldedh"/>
    <property type="match status" value="1"/>
</dbReference>
<dbReference type="InterPro" id="IPR029510">
    <property type="entry name" value="Ald_DH_CS_GLU"/>
</dbReference>
<protein>
    <recommendedName>
        <fullName evidence="4">Aldehyde dehydrogenase</fullName>
    </recommendedName>
</protein>
<dbReference type="Gene3D" id="3.40.309.10">
    <property type="entry name" value="Aldehyde Dehydrogenase, Chain A, domain 2"/>
    <property type="match status" value="1"/>
</dbReference>
<dbReference type="PROSITE" id="PS00687">
    <property type="entry name" value="ALDEHYDE_DEHYDR_GLU"/>
    <property type="match status" value="1"/>
</dbReference>
<dbReference type="PANTHER" id="PTHR43570:SF20">
    <property type="entry name" value="ALDEHYDE DEHYDROGENASE ALDX-RELATED"/>
    <property type="match status" value="1"/>
</dbReference>
<dbReference type="PANTHER" id="PTHR43570">
    <property type="entry name" value="ALDEHYDE DEHYDROGENASE"/>
    <property type="match status" value="1"/>
</dbReference>
<dbReference type="SUPFAM" id="SSF53720">
    <property type="entry name" value="ALDH-like"/>
    <property type="match status" value="1"/>
</dbReference>
<evidence type="ECO:0000313" key="9">
    <source>
        <dbReference type="Proteomes" id="UP001224392"/>
    </source>
</evidence>
<evidence type="ECO:0000256" key="2">
    <source>
        <dbReference type="ARBA" id="ARBA00023002"/>
    </source>
</evidence>